<feature type="transmembrane region" description="Helical" evidence="1">
    <location>
        <begin position="84"/>
        <end position="102"/>
    </location>
</feature>
<dbReference type="AlphaFoldDB" id="A0A1I7T1L6"/>
<dbReference type="CDD" id="cd17352">
    <property type="entry name" value="MFS_MCT_SLC16"/>
    <property type="match status" value="1"/>
</dbReference>
<dbReference type="PANTHER" id="PTHR11360:SF248">
    <property type="entry name" value="MAJOR FACILITATOR SUPERFAMILY (MFS) PROFILE DOMAIN-CONTAINING PROTEIN"/>
    <property type="match status" value="1"/>
</dbReference>
<keyword evidence="1" id="KW-0812">Transmembrane</keyword>
<keyword evidence="1" id="KW-0472">Membrane</keyword>
<keyword evidence="2" id="KW-1185">Reference proteome</keyword>
<feature type="transmembrane region" description="Helical" evidence="1">
    <location>
        <begin position="138"/>
        <end position="164"/>
    </location>
</feature>
<sequence>MSKQPTDGPLNAEKKEVSVAVTAAENFEEQVEEVGKVTPPDGGYGWVVVAASFLVNMCVDGVIYTCGKTLVPKWEAQFGSLPSATLIISLLTGCYYFCGPLASSFVNVFGIRPVAIGGGILSSTAFVMSRFATEPWQFYLIFGVLGGIGFGCMYLPSIVVLSTYFAKKRSVATGIAVCGSGIGTVIFSQANGPVFEYLGKDTGLFMLYLAAIAISGAAFSLLFAPLKASDQQVTKVAKMVRQYEGKPEEPTQRLLEEVRNDLEELNKPGHQADTFLVGGNRSRSNTMDKKEAEAAHHVVHATEDHHVKHVVKKSKLAEFKDSLCSCLDKDLLLSPSFMTLAVSGTLTVMAFLVPFNFISLAMHESIVGEAQRSLPLTLIGIFNIVCRVLCGIIADHPKMSALQVSNIATIIAGASMLAVPHCTELWHYIVFCIPFSAGVACFAALRSVICVELIGVEKLNNAFGILMVFMGIGAAAGGPIAGTIKSYTNSYDYAFYVMGAVFAFSGIMTIRLPQMKAWEDARKEARRIGGATEMRFISQSS</sequence>
<dbReference type="InterPro" id="IPR011701">
    <property type="entry name" value="MFS"/>
</dbReference>
<feature type="transmembrane region" description="Helical" evidence="1">
    <location>
        <begin position="44"/>
        <end position="64"/>
    </location>
</feature>
<feature type="transmembrane region" description="Helical" evidence="1">
    <location>
        <begin position="425"/>
        <end position="449"/>
    </location>
</feature>
<feature type="transmembrane region" description="Helical" evidence="1">
    <location>
        <begin position="171"/>
        <end position="190"/>
    </location>
</feature>
<evidence type="ECO:0000256" key="1">
    <source>
        <dbReference type="SAM" id="Phobius"/>
    </source>
</evidence>
<dbReference type="PANTHER" id="PTHR11360">
    <property type="entry name" value="MONOCARBOXYLATE TRANSPORTER"/>
    <property type="match status" value="1"/>
</dbReference>
<reference evidence="3" key="1">
    <citation type="submission" date="2016-11" db="UniProtKB">
        <authorList>
            <consortium name="WormBaseParasite"/>
        </authorList>
    </citation>
    <scope>IDENTIFICATION</scope>
</reference>
<keyword evidence="1" id="KW-1133">Transmembrane helix</keyword>
<evidence type="ECO:0000313" key="2">
    <source>
        <dbReference type="Proteomes" id="UP000095282"/>
    </source>
</evidence>
<evidence type="ECO:0000313" key="3">
    <source>
        <dbReference type="WBParaSite" id="Csp11.Scaffold463.g1542.t1"/>
    </source>
</evidence>
<dbReference type="Gene3D" id="1.20.1250.20">
    <property type="entry name" value="MFS general substrate transporter like domains"/>
    <property type="match status" value="1"/>
</dbReference>
<dbReference type="SUPFAM" id="SSF103473">
    <property type="entry name" value="MFS general substrate transporter"/>
    <property type="match status" value="1"/>
</dbReference>
<feature type="transmembrane region" description="Helical" evidence="1">
    <location>
        <begin position="461"/>
        <end position="481"/>
    </location>
</feature>
<dbReference type="Pfam" id="PF07690">
    <property type="entry name" value="MFS_1"/>
    <property type="match status" value="1"/>
</dbReference>
<proteinExistence type="predicted"/>
<feature type="transmembrane region" description="Helical" evidence="1">
    <location>
        <begin position="114"/>
        <end position="132"/>
    </location>
</feature>
<name>A0A1I7T1L6_9PELO</name>
<protein>
    <submittedName>
        <fullName evidence="3">MFS domain-containing protein</fullName>
    </submittedName>
</protein>
<feature type="transmembrane region" description="Helical" evidence="1">
    <location>
        <begin position="493"/>
        <end position="513"/>
    </location>
</feature>
<feature type="transmembrane region" description="Helical" evidence="1">
    <location>
        <begin position="202"/>
        <end position="224"/>
    </location>
</feature>
<dbReference type="GO" id="GO:0008028">
    <property type="term" value="F:monocarboxylic acid transmembrane transporter activity"/>
    <property type="evidence" value="ECO:0007669"/>
    <property type="project" value="TreeGrafter"/>
</dbReference>
<dbReference type="Proteomes" id="UP000095282">
    <property type="component" value="Unplaced"/>
</dbReference>
<feature type="transmembrane region" description="Helical" evidence="1">
    <location>
        <begin position="374"/>
        <end position="394"/>
    </location>
</feature>
<dbReference type="InterPro" id="IPR050327">
    <property type="entry name" value="Proton-linked_MCT"/>
</dbReference>
<dbReference type="InterPro" id="IPR036259">
    <property type="entry name" value="MFS_trans_sf"/>
</dbReference>
<accession>A0A1I7T1L6</accession>
<feature type="transmembrane region" description="Helical" evidence="1">
    <location>
        <begin position="337"/>
        <end position="362"/>
    </location>
</feature>
<dbReference type="STRING" id="1561998.A0A1I7T1L6"/>
<dbReference type="eggNOG" id="KOG2504">
    <property type="taxonomic scope" value="Eukaryota"/>
</dbReference>
<dbReference type="WBParaSite" id="Csp11.Scaffold463.g1542.t1">
    <property type="protein sequence ID" value="Csp11.Scaffold463.g1542.t1"/>
    <property type="gene ID" value="Csp11.Scaffold463.g1542"/>
</dbReference>
<organism evidence="2 3">
    <name type="scientific">Caenorhabditis tropicalis</name>
    <dbReference type="NCBI Taxonomy" id="1561998"/>
    <lineage>
        <taxon>Eukaryota</taxon>
        <taxon>Metazoa</taxon>
        <taxon>Ecdysozoa</taxon>
        <taxon>Nematoda</taxon>
        <taxon>Chromadorea</taxon>
        <taxon>Rhabditida</taxon>
        <taxon>Rhabditina</taxon>
        <taxon>Rhabditomorpha</taxon>
        <taxon>Rhabditoidea</taxon>
        <taxon>Rhabditidae</taxon>
        <taxon>Peloderinae</taxon>
        <taxon>Caenorhabditis</taxon>
    </lineage>
</organism>